<evidence type="ECO:0000313" key="9">
    <source>
        <dbReference type="Proteomes" id="UP000034076"/>
    </source>
</evidence>
<evidence type="ECO:0000256" key="6">
    <source>
        <dbReference type="ARBA" id="ARBA00023014"/>
    </source>
</evidence>
<organism evidence="8 9">
    <name type="scientific">Christensenella hongkongensis</name>
    <dbReference type="NCBI Taxonomy" id="270498"/>
    <lineage>
        <taxon>Bacteria</taxon>
        <taxon>Bacillati</taxon>
        <taxon>Bacillota</taxon>
        <taxon>Clostridia</taxon>
        <taxon>Christensenellales</taxon>
        <taxon>Christensenellaceae</taxon>
        <taxon>Christensenella</taxon>
    </lineage>
</organism>
<evidence type="ECO:0000256" key="5">
    <source>
        <dbReference type="ARBA" id="ARBA00023004"/>
    </source>
</evidence>
<keyword evidence="3" id="KW-0004">4Fe-4S</keyword>
<evidence type="ECO:0000256" key="2">
    <source>
        <dbReference type="ARBA" id="ARBA00013529"/>
    </source>
</evidence>
<evidence type="ECO:0000256" key="3">
    <source>
        <dbReference type="ARBA" id="ARBA00022485"/>
    </source>
</evidence>
<dbReference type="PATRIC" id="fig|270498.16.peg.1824"/>
<dbReference type="OrthoDB" id="9794954at2"/>
<accession>A0A0M2NPC7</accession>
<dbReference type="SUPFAM" id="SSF54862">
    <property type="entry name" value="4Fe-4S ferredoxins"/>
    <property type="match status" value="1"/>
</dbReference>
<dbReference type="InterPro" id="IPR017900">
    <property type="entry name" value="4Fe4S_Fe_S_CS"/>
</dbReference>
<gene>
    <name evidence="8" type="ORF">CHK_0242</name>
</gene>
<keyword evidence="6" id="KW-0411">Iron-sulfur</keyword>
<feature type="domain" description="4Fe-4S ferredoxin-type" evidence="7">
    <location>
        <begin position="172"/>
        <end position="201"/>
    </location>
</feature>
<keyword evidence="4" id="KW-0479">Metal-binding</keyword>
<dbReference type="AlphaFoldDB" id="A0A0M2NPC7"/>
<dbReference type="GO" id="GO:0051539">
    <property type="term" value="F:4 iron, 4 sulfur cluster binding"/>
    <property type="evidence" value="ECO:0007669"/>
    <property type="project" value="UniProtKB-KW"/>
</dbReference>
<evidence type="ECO:0000259" key="7">
    <source>
        <dbReference type="PROSITE" id="PS51379"/>
    </source>
</evidence>
<dbReference type="PROSITE" id="PS00198">
    <property type="entry name" value="4FE4S_FER_1"/>
    <property type="match status" value="1"/>
</dbReference>
<dbReference type="Pfam" id="PF12838">
    <property type="entry name" value="Fer4_7"/>
    <property type="match status" value="1"/>
</dbReference>
<reference evidence="8 9" key="1">
    <citation type="submission" date="2015-04" db="EMBL/GenBank/DDBJ databases">
        <title>Draft genome sequence of bacteremic isolate Catabacter hongkongensis type strain HKU16T.</title>
        <authorList>
            <person name="Lau S.K."/>
            <person name="Teng J.L."/>
            <person name="Huang Y."/>
            <person name="Curreem S.O."/>
            <person name="Tsui S.K."/>
            <person name="Woo P.C."/>
        </authorList>
    </citation>
    <scope>NUCLEOTIDE SEQUENCE [LARGE SCALE GENOMIC DNA]</scope>
    <source>
        <strain evidence="8 9">HKU16</strain>
    </source>
</reference>
<dbReference type="InterPro" id="IPR017896">
    <property type="entry name" value="4Fe4S_Fe-S-bd"/>
</dbReference>
<dbReference type="PANTHER" id="PTHR24960">
    <property type="entry name" value="PHOTOSYSTEM I IRON-SULFUR CENTER-RELATED"/>
    <property type="match status" value="1"/>
</dbReference>
<keyword evidence="9" id="KW-1185">Reference proteome</keyword>
<evidence type="ECO:0000256" key="4">
    <source>
        <dbReference type="ARBA" id="ARBA00022723"/>
    </source>
</evidence>
<dbReference type="STRING" id="270498.CHK_0242"/>
<evidence type="ECO:0000313" key="8">
    <source>
        <dbReference type="EMBL" id="KKI52257.1"/>
    </source>
</evidence>
<dbReference type="PROSITE" id="PS51379">
    <property type="entry name" value="4FE4S_FER_2"/>
    <property type="match status" value="2"/>
</dbReference>
<dbReference type="EMBL" id="LAYJ01000030">
    <property type="protein sequence ID" value="KKI52257.1"/>
    <property type="molecule type" value="Genomic_DNA"/>
</dbReference>
<dbReference type="Gene3D" id="2.30.110.10">
    <property type="entry name" value="Electron Transport, Fmn-binding Protein, Chain A"/>
    <property type="match status" value="1"/>
</dbReference>
<comment type="caution">
    <text evidence="8">The sequence shown here is derived from an EMBL/GenBank/DDBJ whole genome shotgun (WGS) entry which is preliminary data.</text>
</comment>
<dbReference type="Proteomes" id="UP000034076">
    <property type="component" value="Unassembled WGS sequence"/>
</dbReference>
<dbReference type="InterPro" id="IPR050157">
    <property type="entry name" value="PSI_iron-sulfur_center"/>
</dbReference>
<proteinExistence type="predicted"/>
<dbReference type="PANTHER" id="PTHR24960:SF85">
    <property type="entry name" value="POLYFERREDOXIN PROTEIN VHUB"/>
    <property type="match status" value="1"/>
</dbReference>
<dbReference type="Gene3D" id="3.30.70.20">
    <property type="match status" value="1"/>
</dbReference>
<feature type="domain" description="4Fe-4S ferredoxin-type" evidence="7">
    <location>
        <begin position="144"/>
        <end position="168"/>
    </location>
</feature>
<protein>
    <recommendedName>
        <fullName evidence="2">Ferredoxin</fullName>
    </recommendedName>
</protein>
<dbReference type="GO" id="GO:0046872">
    <property type="term" value="F:metal ion binding"/>
    <property type="evidence" value="ECO:0007669"/>
    <property type="project" value="UniProtKB-KW"/>
</dbReference>
<evidence type="ECO:0000256" key="1">
    <source>
        <dbReference type="ARBA" id="ARBA00003532"/>
    </source>
</evidence>
<sequence>MKTSEYLKMMREIKDFSFATIGHDGLPTARIIDVMLVEEDCLYFLTARGKEFYSQLTEQKFAALSGMNKNWQMITLRGKVKKVSQDMLGPIFEQNPSMNEVYPGDSRKILEVFCLYEGQGEFFDLSGTPIFRETFLLGKQKEHKKGFVITGECISCGICAGVCPQRCIAEGSPYAIRQKNCLHCGLCEESCPSGAVIPAGRA</sequence>
<keyword evidence="5" id="KW-0408">Iron</keyword>
<dbReference type="InterPro" id="IPR012349">
    <property type="entry name" value="Split_barrel_FMN-bd"/>
</dbReference>
<name>A0A0M2NPC7_9FIRM</name>
<dbReference type="RefSeq" id="WP_046442151.1">
    <property type="nucleotide sequence ID" value="NZ_LAYJ01000030.1"/>
</dbReference>
<comment type="function">
    <text evidence="1">Ferredoxins are iron-sulfur proteins that transfer electrons in a wide variety of metabolic reactions.</text>
</comment>
<dbReference type="SUPFAM" id="SSF50475">
    <property type="entry name" value="FMN-binding split barrel"/>
    <property type="match status" value="1"/>
</dbReference>